<gene>
    <name evidence="1" type="ORF">D4L85_17325</name>
</gene>
<keyword evidence="2" id="KW-1185">Reference proteome</keyword>
<dbReference type="OrthoDB" id="8910972at2"/>
<sequence>MKITIFFSWQSRTSTKFNKNFIFDCIEKAAKKLEKNPDLKEINFEVQEGVRGEPGSPEVASKISERIQECDIFIADLSVVNFISPLKQFIRKIINDKFKPHQNNNVINEYGMASSAIGYNRIIGILNKHFGSPKDNPENIPFDLRHVRFPIEYNYSKNTKNNEKTKANLINELANAIHASAIFALKERDKKHSPFIVWRDWEKTISTKERFISNERIKSISEQVLDGLKQPQKTIRILGLSGIGKTRILLEMFRPSGDEATTLLSSRVLYLNLNLFPNADYQNIWLKLSSENENHILILDNCSSRVHRNLLNFTNMADNKLFVISIDSNPEELFDDQINGVNYIHIQKDQLTSVVEDILTRDFSNLEKENIEKIREFSQGIPLMAVLLGNSVKDGEEFIGKLNDKELLDKLLGQIGQEEKNRNILKSCSIFSNVGFDDDLSSQLEFIATCKLITPIDGDDNVLVNKFNEVCQYYLKREIFERKGRYISLRPFPLAISLAREWLSSCTPKRLIEVIAEIAKLSEPDRGNLSEHMAEQMKYLGYDDKAMKIVEAITGPDSPFDDAEVLNTELGSRFFRSFVEVNPVSISNNLARVFGRKSIDDLLNITDGRRNLVWVLEKLCFDKRTFSDSIKILYAFAVAENESWANNSTGQFLQLFNIYLSGTEVTLSERWKIIEWGMLRADSRYFGLAISAMRTGLNFNYFSRGGDAGKQGTRVLYDNEPSTEEIENYWNLILSKLVEIIKNNKEFSERASEAISHNIRSIVRANLGTILIPYLRTVSEFKDHQWEEGLQVLRLAKKFDKAWMDEQLLKDVTDLIQSLIKTDFVSRYKTLARSYYLDSGDEDYSNEQVIDAMVGLAEEFITSSISWEETIPHFYTGNQVFSFYFGKKLFDLLKTDETKQNQFITLSLDVLSQSIKEEINVSVLEGFVFDSPNHVKELLYENLFKSSTINYLLFNFLSSDINGKKYYKLLFRLVDNNQCELSEFYRLDHGNSLKQLNFQELESLSEIFFNYGDEGFEIVFNLFFDLAYGDDEKKKALSPIYKQCIFRLGVRKTERRRLDNFKWTRAISNILSNRNESDFALFINNSTISSITWKNTYNIDHEIQSVYDSLIHNHFSTIWNDLSEALLSEGDSYIKFYGLKYVLGSHIGGVRRSVGILFSGDLQSIFAWAWKKRPLAPARLALLVPIFANDNNKYNEWHPIAFKLLNEFGEIEEVLQNLGSNMGTYSWSGSIVPLLEGKKELFNTISNHEKETVRNWANSHLIYLESQIKLEKNRDAESFI</sequence>
<protein>
    <submittedName>
        <fullName evidence="1">Uncharacterized protein</fullName>
    </submittedName>
</protein>
<dbReference type="KEGG" id="chk:D4L85_17325"/>
<name>A0A385SMK0_9BACT</name>
<reference evidence="2" key="1">
    <citation type="submission" date="2018-09" db="EMBL/GenBank/DDBJ databases">
        <title>Chryseolinea sp. KIS68-18 isolated from soil.</title>
        <authorList>
            <person name="Weon H.-Y."/>
            <person name="Kwon S.-W."/>
            <person name="Lee S.A."/>
        </authorList>
    </citation>
    <scope>NUCLEOTIDE SEQUENCE [LARGE SCALE GENOMIC DNA]</scope>
    <source>
        <strain evidence="2">KIS68-18</strain>
    </source>
</reference>
<dbReference type="AlphaFoldDB" id="A0A385SMK0"/>
<evidence type="ECO:0000313" key="1">
    <source>
        <dbReference type="EMBL" id="AYB32224.1"/>
    </source>
</evidence>
<dbReference type="InterPro" id="IPR027417">
    <property type="entry name" value="P-loop_NTPase"/>
</dbReference>
<dbReference type="SUPFAM" id="SSF52540">
    <property type="entry name" value="P-loop containing nucleoside triphosphate hydrolases"/>
    <property type="match status" value="1"/>
</dbReference>
<dbReference type="Proteomes" id="UP000266183">
    <property type="component" value="Chromosome"/>
</dbReference>
<proteinExistence type="predicted"/>
<evidence type="ECO:0000313" key="2">
    <source>
        <dbReference type="Proteomes" id="UP000266183"/>
    </source>
</evidence>
<dbReference type="RefSeq" id="WP_119755483.1">
    <property type="nucleotide sequence ID" value="NZ_CP032382.1"/>
</dbReference>
<dbReference type="EMBL" id="CP032382">
    <property type="protein sequence ID" value="AYB32224.1"/>
    <property type="molecule type" value="Genomic_DNA"/>
</dbReference>
<organism evidence="1 2">
    <name type="scientific">Chryseolinea soli</name>
    <dbReference type="NCBI Taxonomy" id="2321403"/>
    <lineage>
        <taxon>Bacteria</taxon>
        <taxon>Pseudomonadati</taxon>
        <taxon>Bacteroidota</taxon>
        <taxon>Cytophagia</taxon>
        <taxon>Cytophagales</taxon>
        <taxon>Fulvivirgaceae</taxon>
        <taxon>Chryseolinea</taxon>
    </lineage>
</organism>
<accession>A0A385SMK0</accession>